<feature type="domain" description="PAS" evidence="7">
    <location>
        <begin position="15"/>
        <end position="88"/>
    </location>
</feature>
<dbReference type="InterPro" id="IPR005467">
    <property type="entry name" value="His_kinase_dom"/>
</dbReference>
<evidence type="ECO:0000259" key="6">
    <source>
        <dbReference type="PROSITE" id="PS50110"/>
    </source>
</evidence>
<dbReference type="InterPro" id="IPR000014">
    <property type="entry name" value="PAS"/>
</dbReference>
<dbReference type="PANTHER" id="PTHR43065">
    <property type="entry name" value="SENSOR HISTIDINE KINASE"/>
    <property type="match status" value="1"/>
</dbReference>
<evidence type="ECO:0000313" key="10">
    <source>
        <dbReference type="Proteomes" id="UP000528734"/>
    </source>
</evidence>
<dbReference type="SUPFAM" id="SSF55874">
    <property type="entry name" value="ATPase domain of HSP90 chaperone/DNA topoisomerase II/histidine kinase"/>
    <property type="match status" value="1"/>
</dbReference>
<dbReference type="InterPro" id="IPR035965">
    <property type="entry name" value="PAS-like_dom_sf"/>
</dbReference>
<dbReference type="InterPro" id="IPR000700">
    <property type="entry name" value="PAS-assoc_C"/>
</dbReference>
<dbReference type="InterPro" id="IPR036097">
    <property type="entry name" value="HisK_dim/P_sf"/>
</dbReference>
<gene>
    <name evidence="9" type="ORF">HCN50_23775</name>
</gene>
<dbReference type="CDD" id="cd00130">
    <property type="entry name" value="PAS"/>
    <property type="match status" value="1"/>
</dbReference>
<dbReference type="PROSITE" id="PS50110">
    <property type="entry name" value="RESPONSE_REGULATORY"/>
    <property type="match status" value="1"/>
</dbReference>
<dbReference type="PROSITE" id="PS50113">
    <property type="entry name" value="PAC"/>
    <property type="match status" value="1"/>
</dbReference>
<dbReference type="NCBIfam" id="TIGR00229">
    <property type="entry name" value="sensory_box"/>
    <property type="match status" value="1"/>
</dbReference>
<feature type="domain" description="Histidine kinase" evidence="5">
    <location>
        <begin position="161"/>
        <end position="377"/>
    </location>
</feature>
<dbReference type="SMART" id="SM00388">
    <property type="entry name" value="HisKA"/>
    <property type="match status" value="1"/>
</dbReference>
<name>A0A7Y4M3T8_9BRAD</name>
<dbReference type="EMBL" id="JAAVLW010000007">
    <property type="protein sequence ID" value="NOJ49232.1"/>
    <property type="molecule type" value="Genomic_DNA"/>
</dbReference>
<dbReference type="GO" id="GO:0000155">
    <property type="term" value="F:phosphorelay sensor kinase activity"/>
    <property type="evidence" value="ECO:0007669"/>
    <property type="project" value="InterPro"/>
</dbReference>
<dbReference type="PRINTS" id="PR00344">
    <property type="entry name" value="BCTRLSENSOR"/>
</dbReference>
<dbReference type="Proteomes" id="UP000528734">
    <property type="component" value="Unassembled WGS sequence"/>
</dbReference>
<dbReference type="Pfam" id="PF00512">
    <property type="entry name" value="HisKA"/>
    <property type="match status" value="1"/>
</dbReference>
<dbReference type="Gene3D" id="1.10.287.130">
    <property type="match status" value="1"/>
</dbReference>
<keyword evidence="10" id="KW-1185">Reference proteome</keyword>
<feature type="domain" description="Response regulatory" evidence="6">
    <location>
        <begin position="395"/>
        <end position="506"/>
    </location>
</feature>
<comment type="caution">
    <text evidence="9">The sequence shown here is derived from an EMBL/GenBank/DDBJ whole genome shotgun (WGS) entry which is preliminary data.</text>
</comment>
<evidence type="ECO:0000256" key="1">
    <source>
        <dbReference type="ARBA" id="ARBA00000085"/>
    </source>
</evidence>
<organism evidence="9 10">
    <name type="scientific">Bradyrhizobium archetypum</name>
    <dbReference type="NCBI Taxonomy" id="2721160"/>
    <lineage>
        <taxon>Bacteria</taxon>
        <taxon>Pseudomonadati</taxon>
        <taxon>Pseudomonadota</taxon>
        <taxon>Alphaproteobacteria</taxon>
        <taxon>Hyphomicrobiales</taxon>
        <taxon>Nitrobacteraceae</taxon>
        <taxon>Bradyrhizobium</taxon>
    </lineage>
</organism>
<dbReference type="EC" id="2.7.13.3" evidence="2"/>
<dbReference type="SUPFAM" id="SSF52172">
    <property type="entry name" value="CheY-like"/>
    <property type="match status" value="1"/>
</dbReference>
<dbReference type="SMART" id="SM00448">
    <property type="entry name" value="REC"/>
    <property type="match status" value="1"/>
</dbReference>
<dbReference type="Gene3D" id="3.40.50.2300">
    <property type="match status" value="1"/>
</dbReference>
<feature type="modified residue" description="4-aspartylphosphate" evidence="4">
    <location>
        <position position="444"/>
    </location>
</feature>
<dbReference type="SMART" id="SM00387">
    <property type="entry name" value="HATPase_c"/>
    <property type="match status" value="1"/>
</dbReference>
<dbReference type="CDD" id="cd00082">
    <property type="entry name" value="HisKA"/>
    <property type="match status" value="1"/>
</dbReference>
<evidence type="ECO:0000256" key="3">
    <source>
        <dbReference type="ARBA" id="ARBA00022553"/>
    </source>
</evidence>
<proteinExistence type="predicted"/>
<keyword evidence="3 4" id="KW-0597">Phosphoprotein</keyword>
<evidence type="ECO:0000259" key="7">
    <source>
        <dbReference type="PROSITE" id="PS50112"/>
    </source>
</evidence>
<accession>A0A7Y4M3T8</accession>
<evidence type="ECO:0000256" key="4">
    <source>
        <dbReference type="PROSITE-ProRule" id="PRU00169"/>
    </source>
</evidence>
<dbReference type="SMART" id="SM00091">
    <property type="entry name" value="PAS"/>
    <property type="match status" value="1"/>
</dbReference>
<comment type="catalytic activity">
    <reaction evidence="1">
        <text>ATP + protein L-histidine = ADP + protein N-phospho-L-histidine.</text>
        <dbReference type="EC" id="2.7.13.3"/>
    </reaction>
</comment>
<dbReference type="PROSITE" id="PS50109">
    <property type="entry name" value="HIS_KIN"/>
    <property type="match status" value="1"/>
</dbReference>
<dbReference type="PANTHER" id="PTHR43065:SF49">
    <property type="entry name" value="HISTIDINE KINASE"/>
    <property type="match status" value="1"/>
</dbReference>
<dbReference type="Pfam" id="PF00072">
    <property type="entry name" value="Response_reg"/>
    <property type="match status" value="1"/>
</dbReference>
<evidence type="ECO:0000256" key="2">
    <source>
        <dbReference type="ARBA" id="ARBA00012438"/>
    </source>
</evidence>
<feature type="domain" description="PAC" evidence="8">
    <location>
        <begin position="90"/>
        <end position="141"/>
    </location>
</feature>
<dbReference type="Gene3D" id="3.30.565.10">
    <property type="entry name" value="Histidine kinase-like ATPase, C-terminal domain"/>
    <property type="match status" value="1"/>
</dbReference>
<evidence type="ECO:0000259" key="8">
    <source>
        <dbReference type="PROSITE" id="PS50113"/>
    </source>
</evidence>
<dbReference type="InterPro" id="IPR004358">
    <property type="entry name" value="Sig_transdc_His_kin-like_C"/>
</dbReference>
<reference evidence="9 10" key="1">
    <citation type="submission" date="2020-03" db="EMBL/GenBank/DDBJ databases">
        <title>Bradyrhizobium diversity isolated from nodules of Muelleranthus trifoliolatus.</title>
        <authorList>
            <person name="Klepa M."/>
            <person name="Helene L."/>
            <person name="Hungria M."/>
        </authorList>
    </citation>
    <scope>NUCLEOTIDE SEQUENCE [LARGE SCALE GENOMIC DNA]</scope>
    <source>
        <strain evidence="9 10">WSM 1744</strain>
    </source>
</reference>
<dbReference type="InterPro" id="IPR011006">
    <property type="entry name" value="CheY-like_superfamily"/>
</dbReference>
<dbReference type="InterPro" id="IPR036890">
    <property type="entry name" value="HATPase_C_sf"/>
</dbReference>
<dbReference type="InterPro" id="IPR001789">
    <property type="entry name" value="Sig_transdc_resp-reg_receiver"/>
</dbReference>
<dbReference type="AlphaFoldDB" id="A0A7Y4M3T8"/>
<dbReference type="InterPro" id="IPR003594">
    <property type="entry name" value="HATPase_dom"/>
</dbReference>
<dbReference type="Gene3D" id="3.30.450.20">
    <property type="entry name" value="PAS domain"/>
    <property type="match status" value="1"/>
</dbReference>
<dbReference type="SUPFAM" id="SSF47384">
    <property type="entry name" value="Homodimeric domain of signal transducing histidine kinase"/>
    <property type="match status" value="1"/>
</dbReference>
<dbReference type="Pfam" id="PF02518">
    <property type="entry name" value="HATPase_c"/>
    <property type="match status" value="1"/>
</dbReference>
<dbReference type="SUPFAM" id="SSF55785">
    <property type="entry name" value="PYP-like sensor domain (PAS domain)"/>
    <property type="match status" value="1"/>
</dbReference>
<dbReference type="InterPro" id="IPR003661">
    <property type="entry name" value="HisK_dim/P_dom"/>
</dbReference>
<evidence type="ECO:0000259" key="5">
    <source>
        <dbReference type="PROSITE" id="PS50109"/>
    </source>
</evidence>
<dbReference type="Pfam" id="PF13426">
    <property type="entry name" value="PAS_9"/>
    <property type="match status" value="1"/>
</dbReference>
<evidence type="ECO:0000313" key="9">
    <source>
        <dbReference type="EMBL" id="NOJ49232.1"/>
    </source>
</evidence>
<sequence length="507" mass="54974">MSKKDQRQQRDLFETERNFRLLVEGVADYALYMLDPTGIITSWNIGGQRIKGYAPAEIIGQHFSRFYTEVDRANGKPLRALRIALQQGRYEEEGWRVRKDGTFFWASVVIDPLYEDGKLIGFAKITRDITERREAQLKLEQMHKQLAESQKFDALGQLTGGVAHDFNNLLMIISGSLHALRKAVGNDVKCQRALSAIEGATKRGASLTSQLLTFARRQSVSPQAVDVAERIDAVREVLDAAIGSAVTLKFDVGRGISPVMVDVTEFETALVNLVINARDAMPGGGVITISARNARSGDEADASGYVAISVEDTGTGIAPDVLGKIFDPFFTTKPIGKGTGLGLSQVHGFAHQAGGTIEVASELGKGTRITMLLPRKDAAPETEDINAIETGGSGTVLLVEDNPDVAAVSTGLLEQLGYTVRRVANAEAALREIELDGIDLVFSDIVMPGKMDGLGLARHLKAVKPRLPILLTSGYSDAALNVRGDFPILRKPYEIHELSQAIAKLPR</sequence>
<protein>
    <recommendedName>
        <fullName evidence="2">histidine kinase</fullName>
        <ecNumber evidence="2">2.7.13.3</ecNumber>
    </recommendedName>
</protein>
<dbReference type="PROSITE" id="PS50112">
    <property type="entry name" value="PAS"/>
    <property type="match status" value="1"/>
</dbReference>
<dbReference type="RefSeq" id="WP_171712310.1">
    <property type="nucleotide sequence ID" value="NZ_JAAVLW010000007.1"/>
</dbReference>